<evidence type="ECO:0000256" key="5">
    <source>
        <dbReference type="ARBA" id="ARBA00022777"/>
    </source>
</evidence>
<dbReference type="Pfam" id="PF04263">
    <property type="entry name" value="TPK_catalytic"/>
    <property type="match status" value="1"/>
</dbReference>
<evidence type="ECO:0000259" key="7">
    <source>
        <dbReference type="SMART" id="SM00983"/>
    </source>
</evidence>
<keyword evidence="3" id="KW-0808">Transferase</keyword>
<reference evidence="8 9" key="1">
    <citation type="journal article" date="2021" name="Nat. Commun.">
        <title>Genetic determinants of endophytism in the Arabidopsis root mycobiome.</title>
        <authorList>
            <person name="Mesny F."/>
            <person name="Miyauchi S."/>
            <person name="Thiergart T."/>
            <person name="Pickel B."/>
            <person name="Atanasova L."/>
            <person name="Karlsson M."/>
            <person name="Huettel B."/>
            <person name="Barry K.W."/>
            <person name="Haridas S."/>
            <person name="Chen C."/>
            <person name="Bauer D."/>
            <person name="Andreopoulos W."/>
            <person name="Pangilinan J."/>
            <person name="LaButti K."/>
            <person name="Riley R."/>
            <person name="Lipzen A."/>
            <person name="Clum A."/>
            <person name="Drula E."/>
            <person name="Henrissat B."/>
            <person name="Kohler A."/>
            <person name="Grigoriev I.V."/>
            <person name="Martin F.M."/>
            <person name="Hacquard S."/>
        </authorList>
    </citation>
    <scope>NUCLEOTIDE SEQUENCE [LARGE SCALE GENOMIC DNA]</scope>
    <source>
        <strain evidence="8 9">MPI-CAGE-CH-0241</strain>
    </source>
</reference>
<evidence type="ECO:0000313" key="8">
    <source>
        <dbReference type="EMBL" id="KAH6889386.1"/>
    </source>
</evidence>
<evidence type="ECO:0000256" key="6">
    <source>
        <dbReference type="ARBA" id="ARBA00022840"/>
    </source>
</evidence>
<dbReference type="OrthoDB" id="25149at2759"/>
<dbReference type="SUPFAM" id="SSF63999">
    <property type="entry name" value="Thiamin pyrophosphokinase, catalytic domain"/>
    <property type="match status" value="1"/>
</dbReference>
<evidence type="ECO:0000256" key="3">
    <source>
        <dbReference type="ARBA" id="ARBA00022679"/>
    </source>
</evidence>
<evidence type="ECO:0000256" key="2">
    <source>
        <dbReference type="ARBA" id="ARBA00006785"/>
    </source>
</evidence>
<dbReference type="InterPro" id="IPR007371">
    <property type="entry name" value="TPK_catalytic"/>
</dbReference>
<dbReference type="GO" id="GO:0016301">
    <property type="term" value="F:kinase activity"/>
    <property type="evidence" value="ECO:0007669"/>
    <property type="project" value="UniProtKB-KW"/>
</dbReference>
<dbReference type="InterPro" id="IPR016966">
    <property type="entry name" value="Thiamin_pyrophosphokinase_euk"/>
</dbReference>
<proteinExistence type="inferred from homology"/>
<keyword evidence="9" id="KW-1185">Reference proteome</keyword>
<evidence type="ECO:0000256" key="4">
    <source>
        <dbReference type="ARBA" id="ARBA00022741"/>
    </source>
</evidence>
<dbReference type="Gene3D" id="2.60.120.320">
    <property type="entry name" value="Thiamin pyrophosphokinase, thiamin-binding domain"/>
    <property type="match status" value="1"/>
</dbReference>
<dbReference type="NCBIfam" id="TIGR01378">
    <property type="entry name" value="thi_PPkinase"/>
    <property type="match status" value="1"/>
</dbReference>
<dbReference type="GO" id="GO:0004788">
    <property type="term" value="F:thiamine diphosphokinase activity"/>
    <property type="evidence" value="ECO:0007669"/>
    <property type="project" value="InterPro"/>
</dbReference>
<evidence type="ECO:0000256" key="1">
    <source>
        <dbReference type="ARBA" id="ARBA00005078"/>
    </source>
</evidence>
<comment type="pathway">
    <text evidence="1">Cofactor biosynthesis; thiamine diphosphate biosynthesis; thiamine diphosphate from thiamine: step 1/1.</text>
</comment>
<dbReference type="PANTHER" id="PTHR13622">
    <property type="entry name" value="THIAMIN PYROPHOSPHOKINASE"/>
    <property type="match status" value="1"/>
</dbReference>
<dbReference type="GO" id="GO:0009229">
    <property type="term" value="P:thiamine diphosphate biosynthetic process"/>
    <property type="evidence" value="ECO:0007669"/>
    <property type="project" value="InterPro"/>
</dbReference>
<dbReference type="GO" id="GO:0030975">
    <property type="term" value="F:thiamine binding"/>
    <property type="evidence" value="ECO:0007669"/>
    <property type="project" value="InterPro"/>
</dbReference>
<dbReference type="EMBL" id="JAGPYM010000011">
    <property type="protein sequence ID" value="KAH6889386.1"/>
    <property type="molecule type" value="Genomic_DNA"/>
</dbReference>
<feature type="domain" description="Thiamin pyrophosphokinase thiamin-binding" evidence="7">
    <location>
        <begin position="189"/>
        <end position="260"/>
    </location>
</feature>
<sequence length="273" mass="30438">MSSSQEQRSYEWRPAKLLQDFNATQDFALLILNQPIRHNNNLRKLWKNCMKLHHRWNTAALRVAADGGANRLHTLSSFHGKFSNLQVIIGDLDSLTPAVRDFYSSQPSPATIIHDPDQYSTDFGKAINWIRKEYASGIDIVALGGIGGRVDQGLGQLHHLYRFQTDPAYAAGRIFLLSGSSLTFLLKAGLHQIVVREDGEEDVFGKHVGIIPLKEKSIISTKGLEWDVTDWTTEIGGELSTSNHVLPDTQVVHVETDKDVLFTIALKPADGEE</sequence>
<dbReference type="AlphaFoldDB" id="A0A9P8W3L0"/>
<dbReference type="PANTHER" id="PTHR13622:SF8">
    <property type="entry name" value="THIAMIN PYROPHOSPHOKINASE 1"/>
    <property type="match status" value="1"/>
</dbReference>
<dbReference type="SUPFAM" id="SSF63862">
    <property type="entry name" value="Thiamin pyrophosphokinase, substrate-binding domain"/>
    <property type="match status" value="1"/>
</dbReference>
<organism evidence="8 9">
    <name type="scientific">Thelonectria olida</name>
    <dbReference type="NCBI Taxonomy" id="1576542"/>
    <lineage>
        <taxon>Eukaryota</taxon>
        <taxon>Fungi</taxon>
        <taxon>Dikarya</taxon>
        <taxon>Ascomycota</taxon>
        <taxon>Pezizomycotina</taxon>
        <taxon>Sordariomycetes</taxon>
        <taxon>Hypocreomycetidae</taxon>
        <taxon>Hypocreales</taxon>
        <taxon>Nectriaceae</taxon>
        <taxon>Thelonectria</taxon>
    </lineage>
</organism>
<dbReference type="Proteomes" id="UP000777438">
    <property type="component" value="Unassembled WGS sequence"/>
</dbReference>
<dbReference type="InterPro" id="IPR036759">
    <property type="entry name" value="TPK_catalytic_sf"/>
</dbReference>
<dbReference type="CDD" id="cd07995">
    <property type="entry name" value="TPK"/>
    <property type="match status" value="1"/>
</dbReference>
<keyword evidence="6" id="KW-0067">ATP-binding</keyword>
<dbReference type="GO" id="GO:0005524">
    <property type="term" value="F:ATP binding"/>
    <property type="evidence" value="ECO:0007669"/>
    <property type="project" value="UniProtKB-KW"/>
</dbReference>
<comment type="caution">
    <text evidence="8">The sequence shown here is derived from an EMBL/GenBank/DDBJ whole genome shotgun (WGS) entry which is preliminary data.</text>
</comment>
<protein>
    <submittedName>
        <fullName evidence="8">Thiamine pyrophosphokinase</fullName>
    </submittedName>
</protein>
<dbReference type="SMART" id="SM00983">
    <property type="entry name" value="TPK_B1_binding"/>
    <property type="match status" value="1"/>
</dbReference>
<accession>A0A9P8W3L0</accession>
<dbReference type="PIRSF" id="PIRSF031057">
    <property type="entry name" value="Thiamin_pyrophosphokinase"/>
    <property type="match status" value="1"/>
</dbReference>
<dbReference type="InterPro" id="IPR036371">
    <property type="entry name" value="TPK_B1-bd_sf"/>
</dbReference>
<comment type="similarity">
    <text evidence="2">Belongs to the thiamine pyrophosphokinase family.</text>
</comment>
<keyword evidence="4" id="KW-0547">Nucleotide-binding</keyword>
<dbReference type="Gene3D" id="3.40.50.10240">
    <property type="entry name" value="Thiamin pyrophosphokinase, catalytic domain"/>
    <property type="match status" value="1"/>
</dbReference>
<dbReference type="GO" id="GO:0006772">
    <property type="term" value="P:thiamine metabolic process"/>
    <property type="evidence" value="ECO:0007669"/>
    <property type="project" value="InterPro"/>
</dbReference>
<keyword evidence="5" id="KW-0418">Kinase</keyword>
<dbReference type="Pfam" id="PF04265">
    <property type="entry name" value="TPK_B1_binding"/>
    <property type="match status" value="1"/>
</dbReference>
<name>A0A9P8W3L0_9HYPO</name>
<feature type="non-terminal residue" evidence="8">
    <location>
        <position position="1"/>
    </location>
</feature>
<evidence type="ECO:0000313" key="9">
    <source>
        <dbReference type="Proteomes" id="UP000777438"/>
    </source>
</evidence>
<dbReference type="InterPro" id="IPR006282">
    <property type="entry name" value="Thi_PPkinase"/>
</dbReference>
<dbReference type="InterPro" id="IPR007373">
    <property type="entry name" value="Thiamin_PyroPKinase_B1-bd"/>
</dbReference>
<gene>
    <name evidence="8" type="ORF">B0T10DRAFT_572770</name>
</gene>